<dbReference type="Pfam" id="PF00498">
    <property type="entry name" value="FHA"/>
    <property type="match status" value="1"/>
</dbReference>
<dbReference type="EMBL" id="JAWXYG010000009">
    <property type="protein sequence ID" value="KAK4262106.1"/>
    <property type="molecule type" value="Genomic_DNA"/>
</dbReference>
<name>A0AAE1MIZ5_9FABA</name>
<protein>
    <recommendedName>
        <fullName evidence="2">FHA domain-containing protein</fullName>
    </recommendedName>
</protein>
<dbReference type="PANTHER" id="PTHR13233:SF13">
    <property type="entry name" value="FHA DOMAIN-CONTAINING PROTEIN"/>
    <property type="match status" value="1"/>
</dbReference>
<accession>A0AAE1MIZ5</accession>
<dbReference type="InterPro" id="IPR008984">
    <property type="entry name" value="SMAD_FHA_dom_sf"/>
</dbReference>
<feature type="region of interest" description="Disordered" evidence="1">
    <location>
        <begin position="433"/>
        <end position="465"/>
    </location>
</feature>
<evidence type="ECO:0000256" key="1">
    <source>
        <dbReference type="SAM" id="MobiDB-lite"/>
    </source>
</evidence>
<dbReference type="InterPro" id="IPR000253">
    <property type="entry name" value="FHA_dom"/>
</dbReference>
<dbReference type="InterPro" id="IPR025999">
    <property type="entry name" value="MCRS_N"/>
</dbReference>
<dbReference type="PANTHER" id="PTHR13233">
    <property type="entry name" value="MICROSPHERULE PROTEIN 1"/>
    <property type="match status" value="1"/>
</dbReference>
<dbReference type="SUPFAM" id="SSF49879">
    <property type="entry name" value="SMAD/FHA domain"/>
    <property type="match status" value="1"/>
</dbReference>
<dbReference type="GO" id="GO:0002151">
    <property type="term" value="F:G-quadruplex RNA binding"/>
    <property type="evidence" value="ECO:0007669"/>
    <property type="project" value="InterPro"/>
</dbReference>
<feature type="compositionally biased region" description="Basic and acidic residues" evidence="1">
    <location>
        <begin position="334"/>
        <end position="344"/>
    </location>
</feature>
<feature type="compositionally biased region" description="Polar residues" evidence="1">
    <location>
        <begin position="82"/>
        <end position="96"/>
    </location>
</feature>
<dbReference type="Gene3D" id="2.60.200.20">
    <property type="match status" value="1"/>
</dbReference>
<organism evidence="3 4">
    <name type="scientific">Acacia crassicarpa</name>
    <name type="common">northern wattle</name>
    <dbReference type="NCBI Taxonomy" id="499986"/>
    <lineage>
        <taxon>Eukaryota</taxon>
        <taxon>Viridiplantae</taxon>
        <taxon>Streptophyta</taxon>
        <taxon>Embryophyta</taxon>
        <taxon>Tracheophyta</taxon>
        <taxon>Spermatophyta</taxon>
        <taxon>Magnoliopsida</taxon>
        <taxon>eudicotyledons</taxon>
        <taxon>Gunneridae</taxon>
        <taxon>Pentapetalae</taxon>
        <taxon>rosids</taxon>
        <taxon>fabids</taxon>
        <taxon>Fabales</taxon>
        <taxon>Fabaceae</taxon>
        <taxon>Caesalpinioideae</taxon>
        <taxon>mimosoid clade</taxon>
        <taxon>Acacieae</taxon>
        <taxon>Acacia</taxon>
    </lineage>
</organism>
<evidence type="ECO:0000259" key="2">
    <source>
        <dbReference type="PROSITE" id="PS50006"/>
    </source>
</evidence>
<proteinExistence type="predicted"/>
<dbReference type="Proteomes" id="UP001293593">
    <property type="component" value="Unassembled WGS sequence"/>
</dbReference>
<dbReference type="GO" id="GO:0045944">
    <property type="term" value="P:positive regulation of transcription by RNA polymerase II"/>
    <property type="evidence" value="ECO:0007669"/>
    <property type="project" value="TreeGrafter"/>
</dbReference>
<dbReference type="CDD" id="cd22687">
    <property type="entry name" value="FHA_MCRS1"/>
    <property type="match status" value="1"/>
</dbReference>
<gene>
    <name evidence="3" type="ORF">QN277_027708</name>
</gene>
<dbReference type="PROSITE" id="PS50006">
    <property type="entry name" value="FHA_DOMAIN"/>
    <property type="match status" value="1"/>
</dbReference>
<keyword evidence="4" id="KW-1185">Reference proteome</keyword>
<dbReference type="Pfam" id="PF13325">
    <property type="entry name" value="MCRS_N"/>
    <property type="match status" value="1"/>
</dbReference>
<evidence type="ECO:0000313" key="3">
    <source>
        <dbReference type="EMBL" id="KAK4262106.1"/>
    </source>
</evidence>
<feature type="region of interest" description="Disordered" evidence="1">
    <location>
        <begin position="73"/>
        <end position="105"/>
    </location>
</feature>
<dbReference type="GO" id="GO:0031011">
    <property type="term" value="C:Ino80 complex"/>
    <property type="evidence" value="ECO:0007669"/>
    <property type="project" value="InterPro"/>
</dbReference>
<dbReference type="AlphaFoldDB" id="A0AAE1MIZ5"/>
<comment type="caution">
    <text evidence="3">The sequence shown here is derived from an EMBL/GenBank/DDBJ whole genome shotgun (WGS) entry which is preliminary data.</text>
</comment>
<reference evidence="3" key="1">
    <citation type="submission" date="2023-10" db="EMBL/GenBank/DDBJ databases">
        <title>Chromosome-level genome of the transformable northern wattle, Acacia crassicarpa.</title>
        <authorList>
            <person name="Massaro I."/>
            <person name="Sinha N.R."/>
            <person name="Poethig S."/>
            <person name="Leichty A.R."/>
        </authorList>
    </citation>
    <scope>NUCLEOTIDE SEQUENCE</scope>
    <source>
        <strain evidence="3">Acra3RX</strain>
        <tissue evidence="3">Leaf</tissue>
    </source>
</reference>
<dbReference type="GO" id="GO:0044545">
    <property type="term" value="C:NSL complex"/>
    <property type="evidence" value="ECO:0007669"/>
    <property type="project" value="TreeGrafter"/>
</dbReference>
<feature type="domain" description="FHA" evidence="2">
    <location>
        <begin position="659"/>
        <end position="715"/>
    </location>
</feature>
<dbReference type="InterPro" id="IPR037912">
    <property type="entry name" value="MCRS1"/>
</dbReference>
<feature type="region of interest" description="Disordered" evidence="1">
    <location>
        <begin position="326"/>
        <end position="345"/>
    </location>
</feature>
<feature type="compositionally biased region" description="Basic and acidic residues" evidence="1">
    <location>
        <begin position="447"/>
        <end position="458"/>
    </location>
</feature>
<dbReference type="GO" id="GO:0071339">
    <property type="term" value="C:MLL1 complex"/>
    <property type="evidence" value="ECO:0007669"/>
    <property type="project" value="InterPro"/>
</dbReference>
<dbReference type="SMART" id="SM00240">
    <property type="entry name" value="FHA"/>
    <property type="match status" value="1"/>
</dbReference>
<evidence type="ECO:0000313" key="4">
    <source>
        <dbReference type="Proteomes" id="UP001293593"/>
    </source>
</evidence>
<sequence>MELMVDIVSTAPWIPEDDLRLKNAVEAGASLESLAKGAVQFSRKYTLRELRDRWWSLLYDPDISAKASASMVNLEHPPPTMPSKSSGNGTKESLANGSAKRKAQSIRRQYNAIRKRLCMEMIDPFDQALRDEVNGVENTGDEGLCEKDIRMYDESLAGYCKKADKVEKDIGFQEPGTVSGKKDNGASLLQENVKKGMDTLPVDNLVGYRNCSGLEEVVSSHSLPEPIWKTMEDIPAPAMPVHVSLENKDQRVKEQSVLSNQLKGKQVSNVSDVANAISKEEIANLPDSLLNFTNGDELLFMDIDGKDAPDKACYDNLDSLLLNSPSEIQSSDAPDIRESHKSNKETQLIPHYSSTNGLEVANPSDCCHGDLHSTSNLGNDMQSSVAKQSIHCADLGDEFIHCILNTEDPEIPSNDDFGSPLIVPTKSQPTYKEAGFPASSSSNQRNIKPEINLKKEGNSSRSLSTSQIVRPGLVANVKPNQQPVGFALKTEYLGRNQFSAVSRQDHTAVVNPSQSRLVHVGMKSAAEGYLKEEEMDAPALAKVYAHSKVDKHNDFPKTEGNLLGLDREEEEEDYVDDDNDIPCFSDIETMILQMDLCPTDQDSSVNREASRYQLEDSKRTIMRLEQCAQSHVHRAIASRGALAMLYGRNLKQYIKKREVILGRATDDIKVDIDLGREGRANKISRRQALIRMEANGSFIIKNLGKSSIFVNGKEIITEQIWGLSSGSLIEIRDMSFIFEMYDKSVRRFLDKKSDDTGNKFSMLPEGGQEEENWHWKARL</sequence>